<protein>
    <submittedName>
        <fullName evidence="2">Nucleoside-diphosphate-sugar epimerase</fullName>
    </submittedName>
</protein>
<dbReference type="EMBL" id="FNDT01000012">
    <property type="protein sequence ID" value="SDI48797.1"/>
    <property type="molecule type" value="Genomic_DNA"/>
</dbReference>
<dbReference type="Gene3D" id="3.40.50.720">
    <property type="entry name" value="NAD(P)-binding Rossmann-like Domain"/>
    <property type="match status" value="1"/>
</dbReference>
<dbReference type="GO" id="GO:0004029">
    <property type="term" value="F:aldehyde dehydrogenase (NAD+) activity"/>
    <property type="evidence" value="ECO:0007669"/>
    <property type="project" value="TreeGrafter"/>
</dbReference>
<dbReference type="GO" id="GO:0005737">
    <property type="term" value="C:cytoplasm"/>
    <property type="evidence" value="ECO:0007669"/>
    <property type="project" value="TreeGrafter"/>
</dbReference>
<dbReference type="InterPro" id="IPR036291">
    <property type="entry name" value="NAD(P)-bd_dom_sf"/>
</dbReference>
<organism evidence="2 3">
    <name type="scientific">Arthrobacter subterraneus</name>
    <dbReference type="NCBI Taxonomy" id="335973"/>
    <lineage>
        <taxon>Bacteria</taxon>
        <taxon>Bacillati</taxon>
        <taxon>Actinomycetota</taxon>
        <taxon>Actinomycetes</taxon>
        <taxon>Micrococcales</taxon>
        <taxon>Micrococcaceae</taxon>
        <taxon>Arthrobacter</taxon>
    </lineage>
</organism>
<dbReference type="SUPFAM" id="SSF51735">
    <property type="entry name" value="NAD(P)-binding Rossmann-fold domains"/>
    <property type="match status" value="1"/>
</dbReference>
<dbReference type="InterPro" id="IPR051783">
    <property type="entry name" value="NAD(P)-dependent_oxidoreduct"/>
</dbReference>
<dbReference type="STRING" id="335973.SAMN04488693_11296"/>
<dbReference type="Pfam" id="PF01370">
    <property type="entry name" value="Epimerase"/>
    <property type="match status" value="1"/>
</dbReference>
<feature type="domain" description="NAD-dependent epimerase/dehydratase" evidence="1">
    <location>
        <begin position="12"/>
        <end position="187"/>
    </location>
</feature>
<proteinExistence type="predicted"/>
<evidence type="ECO:0000259" key="1">
    <source>
        <dbReference type="Pfam" id="PF01370"/>
    </source>
</evidence>
<accession>A0A1G8KZL8</accession>
<reference evidence="2 3" key="1">
    <citation type="submission" date="2016-10" db="EMBL/GenBank/DDBJ databases">
        <authorList>
            <person name="de Groot N.N."/>
        </authorList>
    </citation>
    <scope>NUCLEOTIDE SEQUENCE [LARGE SCALE GENOMIC DNA]</scope>
    <source>
        <strain evidence="2 3">NP_1H</strain>
    </source>
</reference>
<evidence type="ECO:0000313" key="2">
    <source>
        <dbReference type="EMBL" id="SDI48797.1"/>
    </source>
</evidence>
<dbReference type="PANTHER" id="PTHR48079">
    <property type="entry name" value="PROTEIN YEEZ"/>
    <property type="match status" value="1"/>
</dbReference>
<name>A0A1G8KZL8_9MICC</name>
<dbReference type="OrthoDB" id="9808276at2"/>
<keyword evidence="3" id="KW-1185">Reference proteome</keyword>
<gene>
    <name evidence="2" type="ORF">SAMN04488693_11296</name>
</gene>
<dbReference type="PANTHER" id="PTHR48079:SF6">
    <property type="entry name" value="NAD(P)-BINDING DOMAIN-CONTAINING PROTEIN-RELATED"/>
    <property type="match status" value="1"/>
</dbReference>
<dbReference type="AlphaFoldDB" id="A0A1G8KZL8"/>
<sequence length="280" mass="29176">MTVLIAGCGDLGTQAGLGFAESGHRVVGWRRSPGKLPAQIEGVPVDLTGDLPPIPSDTDVVVIALTADGRTEAAYRATYQDGTANLLDALARDGVVPRRIIFISSTAVHGNDDGGWVSEDSPPAPSTATGAVLADTEKMLAERAPQSVLLRLSGIYGPGRTRLIDQVRSGKVSRGAPHWTNRIHRDDAAAAIVHLAGLDAPAPAYLGTDAEPALLSDVQEFLAAEMGVQLQAGAAPDPALPATGKRCSNALLGSTGFRFAYPTYREGYRAVLQGSGVRHP</sequence>
<dbReference type="RefSeq" id="WP_090587264.1">
    <property type="nucleotide sequence ID" value="NZ_FNDT01000012.1"/>
</dbReference>
<dbReference type="InterPro" id="IPR001509">
    <property type="entry name" value="Epimerase_deHydtase"/>
</dbReference>
<dbReference type="Proteomes" id="UP000199258">
    <property type="component" value="Unassembled WGS sequence"/>
</dbReference>
<evidence type="ECO:0000313" key="3">
    <source>
        <dbReference type="Proteomes" id="UP000199258"/>
    </source>
</evidence>